<dbReference type="GO" id="GO:0005975">
    <property type="term" value="P:carbohydrate metabolic process"/>
    <property type="evidence" value="ECO:0007669"/>
    <property type="project" value="InterPro"/>
</dbReference>
<dbReference type="GO" id="GO:0012505">
    <property type="term" value="C:endomembrane system"/>
    <property type="evidence" value="ECO:0007669"/>
    <property type="project" value="TreeGrafter"/>
</dbReference>
<proteinExistence type="evidence at transcript level"/>
<reference evidence="5" key="1">
    <citation type="journal article" date="2011" name="Mycologia">
        <title>Fungal and algal gene expression in early developmental stages of lichen-symbiosis.</title>
        <authorList>
            <person name="Joneson S."/>
            <person name="Armaleo D."/>
            <person name="Lutzoni F."/>
        </authorList>
    </citation>
    <scope>NUCLEOTIDE SEQUENCE</scope>
    <source>
        <strain evidence="5">DA2</strain>
    </source>
</reference>
<protein>
    <recommendedName>
        <fullName evidence="2">Chitinase domain-containing protein 1</fullName>
    </recommendedName>
</protein>
<evidence type="ECO:0000256" key="2">
    <source>
        <dbReference type="ARBA" id="ARBA00040976"/>
    </source>
</evidence>
<dbReference type="EMBL" id="HM355453">
    <property type="protein sequence ID" value="ADP36947.1"/>
    <property type="molecule type" value="mRNA"/>
</dbReference>
<feature type="non-terminal residue" evidence="5">
    <location>
        <position position="228"/>
    </location>
</feature>
<evidence type="ECO:0000259" key="4">
    <source>
        <dbReference type="PROSITE" id="PS51910"/>
    </source>
</evidence>
<evidence type="ECO:0000256" key="3">
    <source>
        <dbReference type="SAM" id="SignalP"/>
    </source>
</evidence>
<feature type="signal peptide" evidence="3">
    <location>
        <begin position="1"/>
        <end position="21"/>
    </location>
</feature>
<dbReference type="SUPFAM" id="SSF51445">
    <property type="entry name" value="(Trans)glycosidases"/>
    <property type="match status" value="1"/>
</dbReference>
<evidence type="ECO:0000313" key="5">
    <source>
        <dbReference type="EMBL" id="ADP36947.1"/>
    </source>
</evidence>
<keyword evidence="3" id="KW-0732">Signal</keyword>
<feature type="domain" description="GH18" evidence="4">
    <location>
        <begin position="56"/>
        <end position="228"/>
    </location>
</feature>
<dbReference type="AlphaFoldDB" id="F4ZBT7"/>
<dbReference type="InterPro" id="IPR017853">
    <property type="entry name" value="GH"/>
</dbReference>
<dbReference type="PROSITE" id="PS51910">
    <property type="entry name" value="GH18_2"/>
    <property type="match status" value="1"/>
</dbReference>
<dbReference type="Gene3D" id="3.20.20.80">
    <property type="entry name" value="Glycosidases"/>
    <property type="match status" value="1"/>
</dbReference>
<dbReference type="InterPro" id="IPR001223">
    <property type="entry name" value="Glyco_hydro18_cat"/>
</dbReference>
<sequence>MQLRWVLLCCSFGAGLSDVAGQDLFQQGLVAKDITYESILGEHDRVSNVSSRRLQGNVLGYVTPWNAKGYDVAEIFRSKLTHVSPVWLQLREETGSLAVTGQHDIDKGWVQRMRKPPLKDAPRVVPRLIVEMAPEALVNMLTKASGASISLLTQLCKQQGFDGLVLEAWSQWGGMGLVAHEQLGQAARLWLRQLADALHAQKASHGAPMELLLAVPPVVPAAKGAAMF</sequence>
<comment type="similarity">
    <text evidence="1">Belongs to the glycosyl hydrolase 18 family.</text>
</comment>
<dbReference type="GO" id="GO:0070492">
    <property type="term" value="F:oligosaccharide binding"/>
    <property type="evidence" value="ECO:0007669"/>
    <property type="project" value="TreeGrafter"/>
</dbReference>
<accession>F4ZBT7</accession>
<dbReference type="PANTHER" id="PTHR46066">
    <property type="entry name" value="CHITINASE DOMAIN-CONTAINING PROTEIN 1 FAMILY MEMBER"/>
    <property type="match status" value="1"/>
</dbReference>
<evidence type="ECO:0000256" key="1">
    <source>
        <dbReference type="ARBA" id="ARBA00009336"/>
    </source>
</evidence>
<organism evidence="5">
    <name type="scientific">Asterochloris sp. DA2</name>
    <dbReference type="NCBI Taxonomy" id="909298"/>
    <lineage>
        <taxon>Eukaryota</taxon>
        <taxon>Viridiplantae</taxon>
        <taxon>Chlorophyta</taxon>
        <taxon>core chlorophytes</taxon>
        <taxon>Trebouxiophyceae</taxon>
        <taxon>Trebouxiales</taxon>
        <taxon>Trebouxiaceae</taxon>
        <taxon>Asterochloris</taxon>
    </lineage>
</organism>
<dbReference type="PANTHER" id="PTHR46066:SF2">
    <property type="entry name" value="CHITINASE DOMAIN-CONTAINING PROTEIN 1"/>
    <property type="match status" value="1"/>
</dbReference>
<feature type="chain" id="PRO_5003325172" description="Chitinase domain-containing protein 1" evidence="3">
    <location>
        <begin position="22"/>
        <end position="228"/>
    </location>
</feature>
<name>F4ZBT7_9CHLO</name>